<dbReference type="STRING" id="490188.SAMN04488068_0912"/>
<dbReference type="Pfam" id="PF02386">
    <property type="entry name" value="TrkH"/>
    <property type="match status" value="1"/>
</dbReference>
<evidence type="ECO:0000256" key="5">
    <source>
        <dbReference type="ARBA" id="ARBA00022519"/>
    </source>
</evidence>
<dbReference type="PANTHER" id="PTHR32024:SF2">
    <property type="entry name" value="TRK SYSTEM POTASSIUM UPTAKE PROTEIN TRKG-RELATED"/>
    <property type="match status" value="1"/>
</dbReference>
<evidence type="ECO:0000256" key="7">
    <source>
        <dbReference type="ARBA" id="ARBA00022692"/>
    </source>
</evidence>
<evidence type="ECO:0000256" key="4">
    <source>
        <dbReference type="ARBA" id="ARBA00022475"/>
    </source>
</evidence>
<comment type="subcellular location">
    <subcellularLocation>
        <location evidence="1 12">Cell inner membrane</location>
        <topology evidence="1 12">Multi-pass membrane protein</topology>
    </subcellularLocation>
</comment>
<feature type="transmembrane region" description="Helical" evidence="14">
    <location>
        <begin position="81"/>
        <end position="102"/>
    </location>
</feature>
<dbReference type="InterPro" id="IPR004772">
    <property type="entry name" value="TrkH"/>
</dbReference>
<dbReference type="GO" id="GO:0046872">
    <property type="term" value="F:metal ion binding"/>
    <property type="evidence" value="ECO:0007669"/>
    <property type="project" value="UniProtKB-KW"/>
</dbReference>
<keyword evidence="13" id="KW-0479">Metal-binding</keyword>
<evidence type="ECO:0000256" key="3">
    <source>
        <dbReference type="ARBA" id="ARBA00022448"/>
    </source>
</evidence>
<feature type="binding site" evidence="13">
    <location>
        <position position="234"/>
    </location>
    <ligand>
        <name>K(+)</name>
        <dbReference type="ChEBI" id="CHEBI:29103"/>
    </ligand>
</feature>
<evidence type="ECO:0000256" key="8">
    <source>
        <dbReference type="ARBA" id="ARBA00022958"/>
    </source>
</evidence>
<keyword evidence="10 12" id="KW-0406">Ion transport</keyword>
<evidence type="ECO:0000256" key="1">
    <source>
        <dbReference type="ARBA" id="ARBA00004429"/>
    </source>
</evidence>
<feature type="transmembrane region" description="Helical" evidence="14">
    <location>
        <begin position="253"/>
        <end position="273"/>
    </location>
</feature>
<dbReference type="EMBL" id="FQWZ01000002">
    <property type="protein sequence ID" value="SHG64661.1"/>
    <property type="molecule type" value="Genomic_DNA"/>
</dbReference>
<feature type="binding site" evidence="13">
    <location>
        <position position="448"/>
    </location>
    <ligand>
        <name>K(+)</name>
        <dbReference type="ChEBI" id="CHEBI:29103"/>
    </ligand>
</feature>
<feature type="transmembrane region" description="Helical" evidence="14">
    <location>
        <begin position="197"/>
        <end position="216"/>
    </location>
</feature>
<keyword evidence="16" id="KW-1185">Reference proteome</keyword>
<proteinExistence type="inferred from homology"/>
<evidence type="ECO:0000256" key="11">
    <source>
        <dbReference type="ARBA" id="ARBA00023136"/>
    </source>
</evidence>
<feature type="binding site" evidence="13">
    <location>
        <position position="123"/>
    </location>
    <ligand>
        <name>K(+)</name>
        <dbReference type="ChEBI" id="CHEBI:29103"/>
    </ligand>
</feature>
<feature type="transmembrane region" description="Helical" evidence="14">
    <location>
        <begin position="50"/>
        <end position="69"/>
    </location>
</feature>
<dbReference type="PIRSF" id="PIRSF006247">
    <property type="entry name" value="TrkH"/>
    <property type="match status" value="1"/>
</dbReference>
<evidence type="ECO:0000256" key="12">
    <source>
        <dbReference type="PIRNR" id="PIRNR006247"/>
    </source>
</evidence>
<dbReference type="Proteomes" id="UP000199758">
    <property type="component" value="Unassembled WGS sequence"/>
</dbReference>
<evidence type="ECO:0000256" key="10">
    <source>
        <dbReference type="ARBA" id="ARBA00023065"/>
    </source>
</evidence>
<evidence type="ECO:0000256" key="13">
    <source>
        <dbReference type="PIRSR" id="PIRSR006247-1"/>
    </source>
</evidence>
<feature type="transmembrane region" description="Helical" evidence="14">
    <location>
        <begin position="149"/>
        <end position="176"/>
    </location>
</feature>
<dbReference type="AlphaFoldDB" id="A0A1M5LHZ5"/>
<feature type="transmembrane region" description="Helical" evidence="14">
    <location>
        <begin position="345"/>
        <end position="367"/>
    </location>
</feature>
<dbReference type="GO" id="GO:0005886">
    <property type="term" value="C:plasma membrane"/>
    <property type="evidence" value="ECO:0007669"/>
    <property type="project" value="UniProtKB-SubCell"/>
</dbReference>
<name>A0A1M5LHZ5_9GAMM</name>
<keyword evidence="3 12" id="KW-0813">Transport</keyword>
<reference evidence="15 16" key="1">
    <citation type="submission" date="2016-11" db="EMBL/GenBank/DDBJ databases">
        <authorList>
            <person name="Jaros S."/>
            <person name="Januszkiewicz K."/>
            <person name="Wedrychowicz H."/>
        </authorList>
    </citation>
    <scope>NUCLEOTIDE SEQUENCE [LARGE SCALE GENOMIC DNA]</scope>
    <source>
        <strain evidence="15 16">CGMCC 1.7049</strain>
    </source>
</reference>
<keyword evidence="7 14" id="KW-0812">Transmembrane</keyword>
<evidence type="ECO:0000256" key="14">
    <source>
        <dbReference type="SAM" id="Phobius"/>
    </source>
</evidence>
<evidence type="ECO:0000313" key="16">
    <source>
        <dbReference type="Proteomes" id="UP000199758"/>
    </source>
</evidence>
<keyword evidence="6 12" id="KW-0633">Potassium transport</keyword>
<dbReference type="InterPro" id="IPR003445">
    <property type="entry name" value="Cat_transpt"/>
</dbReference>
<protein>
    <recommendedName>
        <fullName evidence="12">Trk system potassium uptake protein</fullName>
    </recommendedName>
</protein>
<evidence type="ECO:0000313" key="15">
    <source>
        <dbReference type="EMBL" id="SHG64661.1"/>
    </source>
</evidence>
<dbReference type="PANTHER" id="PTHR32024">
    <property type="entry name" value="TRK SYSTEM POTASSIUM UPTAKE PROTEIN TRKG-RELATED"/>
    <property type="match status" value="1"/>
</dbReference>
<feature type="transmembrane region" description="Helical" evidence="14">
    <location>
        <begin position="289"/>
        <end position="308"/>
    </location>
</feature>
<evidence type="ECO:0000256" key="9">
    <source>
        <dbReference type="ARBA" id="ARBA00022989"/>
    </source>
</evidence>
<comment type="function">
    <text evidence="12">Low-affinity potassium transport system. Interacts with Trk system potassium uptake protein TrkA.</text>
</comment>
<feature type="transmembrane region" description="Helical" evidence="14">
    <location>
        <begin position="21"/>
        <end position="44"/>
    </location>
</feature>
<keyword evidence="8 12" id="KW-0630">Potassium</keyword>
<evidence type="ECO:0000256" key="6">
    <source>
        <dbReference type="ARBA" id="ARBA00022538"/>
    </source>
</evidence>
<organism evidence="15 16">
    <name type="scientific">Hydrocarboniphaga daqingensis</name>
    <dbReference type="NCBI Taxonomy" id="490188"/>
    <lineage>
        <taxon>Bacteria</taxon>
        <taxon>Pseudomonadati</taxon>
        <taxon>Pseudomonadota</taxon>
        <taxon>Gammaproteobacteria</taxon>
        <taxon>Nevskiales</taxon>
        <taxon>Nevskiaceae</taxon>
        <taxon>Hydrocarboniphaga</taxon>
    </lineage>
</organism>
<feature type="transmembrane region" description="Helical" evidence="14">
    <location>
        <begin position="406"/>
        <end position="429"/>
    </location>
</feature>
<keyword evidence="9 14" id="KW-1133">Transmembrane helix</keyword>
<dbReference type="NCBIfam" id="TIGR00933">
    <property type="entry name" value="2a38"/>
    <property type="match status" value="1"/>
</dbReference>
<comment type="similarity">
    <text evidence="2 12">Belongs to the TrkH potassium transport family.</text>
</comment>
<evidence type="ECO:0000256" key="2">
    <source>
        <dbReference type="ARBA" id="ARBA00009137"/>
    </source>
</evidence>
<dbReference type="RefSeq" id="WP_366486128.1">
    <property type="nucleotide sequence ID" value="NZ_FQWZ01000002.1"/>
</dbReference>
<gene>
    <name evidence="15" type="ORF">SAMN04488068_0912</name>
</gene>
<keyword evidence="11 12" id="KW-0472">Membrane</keyword>
<feature type="binding site" evidence="13">
    <location>
        <position position="124"/>
    </location>
    <ligand>
        <name>K(+)</name>
        <dbReference type="ChEBI" id="CHEBI:29103"/>
    </ligand>
</feature>
<keyword evidence="5 12" id="KW-0997">Cell inner membrane</keyword>
<accession>A0A1M5LHZ5</accession>
<feature type="binding site" evidence="13">
    <location>
        <position position="332"/>
    </location>
    <ligand>
        <name>K(+)</name>
        <dbReference type="ChEBI" id="CHEBI:29103"/>
    </ligand>
</feature>
<feature type="transmembrane region" description="Helical" evidence="14">
    <location>
        <begin position="469"/>
        <end position="494"/>
    </location>
</feature>
<sequence length="496" mass="54437">MYTDAARRSNSTRRFVAVQRLVGLLLMLFSLTMLPPVAVGLYYGEDTIPAFMAGMWITIATGAAIWWPARRERAELKIRDGFLVTVLFWTVLGLFGAIPLYVASDAWHSVIEAIFESVSGLTTTGATMVSQGIDDLPRSINYYRMQLHWLGGMGIIVLAVAVLPMLGIGGMQLYMAETPGPMKNSKLTPRITGTARVLWLVYSSLTLICALIYWALGMSLFDAICHAFSTLSSGGFSTHDASVGYFNSAPIELAVTFFMVVAGSNFALHYLVWERRSLRIYWRDGEFRVYLTLFLVFSVLVCAPLVYYDTYPDVYTAVRRGVFQLVAYATDAGFATADPTHWPTYVPLLIVLSTFMFGCSGSTAGGVKMIRLVLFVKQALRELQRLVHPSAELLIKFDGKTVPNDIVYAVGGFFSVYVGLTIMLTFAMISTGLDVVTAFSAVAACMNNAGPGLGSVNANMAGVSDTGKAILIFAMLLGRLEVFTLLVVFTPSFWRR</sequence>
<keyword evidence="4 12" id="KW-1003">Cell membrane</keyword>
<dbReference type="GO" id="GO:0015379">
    <property type="term" value="F:potassium:chloride symporter activity"/>
    <property type="evidence" value="ECO:0007669"/>
    <property type="project" value="InterPro"/>
</dbReference>